<dbReference type="Proteomes" id="UP001163255">
    <property type="component" value="Chromosome"/>
</dbReference>
<evidence type="ECO:0000313" key="2">
    <source>
        <dbReference type="Proteomes" id="UP001163255"/>
    </source>
</evidence>
<reference evidence="1" key="1">
    <citation type="submission" date="2022-10" db="EMBL/GenBank/DDBJ databases">
        <title>Completed Genome Sequence of two octocoral isolated bacterium, Endozoicomonas euniceicola EF212T and Endozoicomonas gorgoniicola PS125T.</title>
        <authorList>
            <person name="Chiou Y.-J."/>
            <person name="Chen Y.-H."/>
        </authorList>
    </citation>
    <scope>NUCLEOTIDE SEQUENCE</scope>
    <source>
        <strain evidence="1">EF212</strain>
    </source>
</reference>
<protein>
    <recommendedName>
        <fullName evidence="3">Type II toxin-antitoxin system HicA family toxin</fullName>
    </recommendedName>
</protein>
<dbReference type="RefSeq" id="WP_262600191.1">
    <property type="nucleotide sequence ID" value="NZ_CP103300.1"/>
</dbReference>
<organism evidence="1 2">
    <name type="scientific">Endozoicomonas euniceicola</name>
    <dbReference type="NCBI Taxonomy" id="1234143"/>
    <lineage>
        <taxon>Bacteria</taxon>
        <taxon>Pseudomonadati</taxon>
        <taxon>Pseudomonadota</taxon>
        <taxon>Gammaproteobacteria</taxon>
        <taxon>Oceanospirillales</taxon>
        <taxon>Endozoicomonadaceae</taxon>
        <taxon>Endozoicomonas</taxon>
    </lineage>
</organism>
<proteinExistence type="predicted"/>
<keyword evidence="2" id="KW-1185">Reference proteome</keyword>
<evidence type="ECO:0000313" key="1">
    <source>
        <dbReference type="EMBL" id="UYM17571.1"/>
    </source>
</evidence>
<accession>A0ABY6GXQ8</accession>
<sequence length="77" mass="8856">MRCRKLTTLLTGLGFEVKDGKRGGHKVFTHDHIPGFHSAAYNCDHGKNPEIKRPYINKVKKTLEQHEAAIRAYLKKR</sequence>
<name>A0ABY6GXQ8_9GAMM</name>
<gene>
    <name evidence="1" type="ORF">NX720_06555</name>
</gene>
<evidence type="ECO:0008006" key="3">
    <source>
        <dbReference type="Google" id="ProtNLM"/>
    </source>
</evidence>
<dbReference type="EMBL" id="CP103300">
    <property type="protein sequence ID" value="UYM17571.1"/>
    <property type="molecule type" value="Genomic_DNA"/>
</dbReference>